<name>A0A1M7MU28_XYLRU</name>
<dbReference type="AlphaFoldDB" id="A0A1M7MU28"/>
<dbReference type="EMBL" id="FRCJ01000008">
    <property type="protein sequence ID" value="SHM94060.1"/>
    <property type="molecule type" value="Genomic_DNA"/>
</dbReference>
<sequence length="751" mass="85233">MSTHIIYLKDGVKMMRPVTTRAEYMALRGSNEQQQLMAAIRSGNETLKHRLVQMNYSCLPNADGTLRGSTRMSNTVGMDIDHLSAEEMPAVRDRILDKKDELGLGMLEESARGCGYHLVFTRRPHMSQVENLQWAAQLLGVDYDAQAKDITRVFFTTATEQLIYLDDAIFASEEVLGTDYTDLHGLIKSSDDNNSCNSRNSCQEKIRVNPCNPCQDKDYNGMAYSDIIAKYWELFNGGKLPVVGDRNALTFELAVTLRSICGYSLEGLQAIVPNYWAAPDGTCTDADRTEYLHTLENALKEPRRGMPLRLKQVLQALKEQQGVKACGGTVSTPPPMPKRLPPLIKLLTRNVPWYYKPAVASAVFPALGAHLHGVHFRYWDNVDHEATFMNLLVGRQSVGKGSIKKPIEYIMEDIRQRDLLSRQREAEWKQKNPTGKQKKDPRPADICIQMLIDNLTDAVFNQRVVDANNNGERYIYTIVDEVEALKKVTSSHKADEVGLLIRKAFDNSMAGQERVGADSVSGIAPLRWNFNASTTPPNARKFFYKMVNDGTVSRLDVATIIRPIEDDDEAPILGIYDDRFAAELKPYIDRLDAANGLIECPQARKLALDLKQENADTARLYESEAYRVLSYRANVIAWLKGMVLYVAHGYRWDKSIAEFVRWSEQYNLWCKMLYFGTQLEKELNDEQELQRHSGPQNLLELLPDEFTREQYLQMRQQAGRPGPGDSTLRTWQTRGHIAFDETAGRFLKIKH</sequence>
<organism evidence="1 2">
    <name type="scientific">Xylanibacter ruminicola</name>
    <name type="common">Prevotella ruminicola</name>
    <dbReference type="NCBI Taxonomy" id="839"/>
    <lineage>
        <taxon>Bacteria</taxon>
        <taxon>Pseudomonadati</taxon>
        <taxon>Bacteroidota</taxon>
        <taxon>Bacteroidia</taxon>
        <taxon>Bacteroidales</taxon>
        <taxon>Prevotellaceae</taxon>
        <taxon>Xylanibacter</taxon>
    </lineage>
</organism>
<gene>
    <name evidence="1" type="ORF">SAMN04488494_2969</name>
</gene>
<reference evidence="1 2" key="1">
    <citation type="submission" date="2016-11" db="EMBL/GenBank/DDBJ databases">
        <authorList>
            <person name="Jaros S."/>
            <person name="Januszkiewicz K."/>
            <person name="Wedrychowicz H."/>
        </authorList>
    </citation>
    <scope>NUCLEOTIDE SEQUENCE [LARGE SCALE GENOMIC DNA]</scope>
    <source>
        <strain evidence="1 2">BPI-34</strain>
    </source>
</reference>
<evidence type="ECO:0000313" key="1">
    <source>
        <dbReference type="EMBL" id="SHM94060.1"/>
    </source>
</evidence>
<protein>
    <recommendedName>
        <fullName evidence="3">VirE N-terminal domain-containing protein</fullName>
    </recommendedName>
</protein>
<evidence type="ECO:0000313" key="2">
    <source>
        <dbReference type="Proteomes" id="UP000184280"/>
    </source>
</evidence>
<accession>A0A1M7MU28</accession>
<evidence type="ECO:0008006" key="3">
    <source>
        <dbReference type="Google" id="ProtNLM"/>
    </source>
</evidence>
<dbReference type="RefSeq" id="WP_233428942.1">
    <property type="nucleotide sequence ID" value="NZ_FRCJ01000008.1"/>
</dbReference>
<proteinExistence type="predicted"/>
<dbReference type="Proteomes" id="UP000184280">
    <property type="component" value="Unassembled WGS sequence"/>
</dbReference>